<accession>A0A9D2AKM6</accession>
<keyword evidence="4 7" id="KW-0812">Transmembrane</keyword>
<feature type="transmembrane region" description="Helical" evidence="7">
    <location>
        <begin position="66"/>
        <end position="89"/>
    </location>
</feature>
<dbReference type="Proteomes" id="UP000824231">
    <property type="component" value="Unassembled WGS sequence"/>
</dbReference>
<dbReference type="InterPro" id="IPR032818">
    <property type="entry name" value="DedA-like"/>
</dbReference>
<evidence type="ECO:0000256" key="4">
    <source>
        <dbReference type="ARBA" id="ARBA00022692"/>
    </source>
</evidence>
<evidence type="ECO:0000256" key="1">
    <source>
        <dbReference type="ARBA" id="ARBA00004651"/>
    </source>
</evidence>
<feature type="transmembrane region" description="Helical" evidence="7">
    <location>
        <begin position="118"/>
        <end position="139"/>
    </location>
</feature>
<comment type="similarity">
    <text evidence="2 7">Belongs to the DedA family.</text>
</comment>
<keyword evidence="3 7" id="KW-1003">Cell membrane</keyword>
<proteinExistence type="inferred from homology"/>
<feature type="domain" description="VTT" evidence="8">
    <location>
        <begin position="47"/>
        <end position="170"/>
    </location>
</feature>
<dbReference type="GO" id="GO:0005886">
    <property type="term" value="C:plasma membrane"/>
    <property type="evidence" value="ECO:0007669"/>
    <property type="project" value="UniProtKB-SubCell"/>
</dbReference>
<evidence type="ECO:0000256" key="7">
    <source>
        <dbReference type="RuleBase" id="RU367016"/>
    </source>
</evidence>
<dbReference type="InterPro" id="IPR032816">
    <property type="entry name" value="VTT_dom"/>
</dbReference>
<dbReference type="PANTHER" id="PTHR30353:SF0">
    <property type="entry name" value="TRANSMEMBRANE PROTEIN"/>
    <property type="match status" value="1"/>
</dbReference>
<reference evidence="9" key="1">
    <citation type="journal article" date="2021" name="PeerJ">
        <title>Extensive microbial diversity within the chicken gut microbiome revealed by metagenomics and culture.</title>
        <authorList>
            <person name="Gilroy R."/>
            <person name="Ravi A."/>
            <person name="Getino M."/>
            <person name="Pursley I."/>
            <person name="Horton D.L."/>
            <person name="Alikhan N.F."/>
            <person name="Baker D."/>
            <person name="Gharbi K."/>
            <person name="Hall N."/>
            <person name="Watson M."/>
            <person name="Adriaenssens E.M."/>
            <person name="Foster-Nyarko E."/>
            <person name="Jarju S."/>
            <person name="Secka A."/>
            <person name="Antonio M."/>
            <person name="Oren A."/>
            <person name="Chaudhuri R.R."/>
            <person name="La Ragione R."/>
            <person name="Hildebrand F."/>
            <person name="Pallen M.J."/>
        </authorList>
    </citation>
    <scope>NUCLEOTIDE SEQUENCE</scope>
    <source>
        <strain evidence="9">ChiSxjej3B15-572</strain>
    </source>
</reference>
<dbReference type="AlphaFoldDB" id="A0A9D2AKM6"/>
<sequence length="218" mass="24617">MSQIIYGLTHISEIIVPLFNSLGNWGYLILFLITFMETGLVVFPWLPGESLIFVAAALAAISTNSISIRILVPGFFLAAFIGDIVNYTIGTRLIKWPWLRHKVEGPKMNQAREFFDKHGIWAVIFGRFVPLIRTFVPLISGTAGFKFTHFLLGNVIGTSLWVCLAAFIGYYFGTIPFVKNHYSLILLLIILVSLIPAISLAVVNYIKQRIMRRNHMLK</sequence>
<evidence type="ECO:0000256" key="3">
    <source>
        <dbReference type="ARBA" id="ARBA00022475"/>
    </source>
</evidence>
<dbReference type="EMBL" id="DXFH01000001">
    <property type="protein sequence ID" value="HIX34942.1"/>
    <property type="molecule type" value="Genomic_DNA"/>
</dbReference>
<evidence type="ECO:0000313" key="9">
    <source>
        <dbReference type="EMBL" id="HIX34942.1"/>
    </source>
</evidence>
<comment type="subcellular location">
    <subcellularLocation>
        <location evidence="1 7">Cell membrane</location>
        <topology evidence="1 7">Multi-pass membrane protein</topology>
    </subcellularLocation>
</comment>
<evidence type="ECO:0000259" key="8">
    <source>
        <dbReference type="Pfam" id="PF09335"/>
    </source>
</evidence>
<keyword evidence="5 7" id="KW-1133">Transmembrane helix</keyword>
<evidence type="ECO:0000313" key="10">
    <source>
        <dbReference type="Proteomes" id="UP000824231"/>
    </source>
</evidence>
<dbReference type="PANTHER" id="PTHR30353">
    <property type="entry name" value="INNER MEMBRANE PROTEIN DEDA-RELATED"/>
    <property type="match status" value="1"/>
</dbReference>
<protein>
    <submittedName>
        <fullName evidence="9">VTT domain-containing protein</fullName>
    </submittedName>
</protein>
<gene>
    <name evidence="9" type="ORF">H9856_00780</name>
</gene>
<feature type="transmembrane region" description="Helical" evidence="7">
    <location>
        <begin position="151"/>
        <end position="172"/>
    </location>
</feature>
<evidence type="ECO:0000256" key="2">
    <source>
        <dbReference type="ARBA" id="ARBA00010792"/>
    </source>
</evidence>
<reference evidence="9" key="2">
    <citation type="submission" date="2021-04" db="EMBL/GenBank/DDBJ databases">
        <authorList>
            <person name="Gilroy R."/>
        </authorList>
    </citation>
    <scope>NUCLEOTIDE SEQUENCE</scope>
    <source>
        <strain evidence="9">ChiSxjej3B15-572</strain>
    </source>
</reference>
<keyword evidence="6 7" id="KW-0472">Membrane</keyword>
<evidence type="ECO:0000256" key="5">
    <source>
        <dbReference type="ARBA" id="ARBA00022989"/>
    </source>
</evidence>
<name>A0A9D2AKM6_9LACO</name>
<comment type="caution">
    <text evidence="9">The sequence shown here is derived from an EMBL/GenBank/DDBJ whole genome shotgun (WGS) entry which is preliminary data.</text>
</comment>
<organism evidence="9 10">
    <name type="scientific">Candidatus Limosilactobacillus merdigallinarum</name>
    <dbReference type="NCBI Taxonomy" id="2838652"/>
    <lineage>
        <taxon>Bacteria</taxon>
        <taxon>Bacillati</taxon>
        <taxon>Bacillota</taxon>
        <taxon>Bacilli</taxon>
        <taxon>Lactobacillales</taxon>
        <taxon>Lactobacillaceae</taxon>
        <taxon>Limosilactobacillus</taxon>
    </lineage>
</organism>
<evidence type="ECO:0000256" key="6">
    <source>
        <dbReference type="ARBA" id="ARBA00023136"/>
    </source>
</evidence>
<dbReference type="Pfam" id="PF09335">
    <property type="entry name" value="VTT_dom"/>
    <property type="match status" value="1"/>
</dbReference>
<feature type="transmembrane region" description="Helical" evidence="7">
    <location>
        <begin position="184"/>
        <end position="206"/>
    </location>
</feature>